<accession>A0A6A1QKM7</accession>
<feature type="region of interest" description="Disordered" evidence="2">
    <location>
        <begin position="194"/>
        <end position="216"/>
    </location>
</feature>
<feature type="region of interest" description="Disordered" evidence="2">
    <location>
        <begin position="271"/>
        <end position="294"/>
    </location>
</feature>
<dbReference type="PANTHER" id="PTHR23049">
    <property type="entry name" value="MYOSIN REGULATORY LIGHT CHAIN 2"/>
    <property type="match status" value="1"/>
</dbReference>
<evidence type="ECO:0000313" key="3">
    <source>
        <dbReference type="EMBL" id="KAB0406769.1"/>
    </source>
</evidence>
<keyword evidence="4" id="KW-1185">Reference proteome</keyword>
<comment type="caution">
    <text evidence="3">The sequence shown here is derived from an EMBL/GenBank/DDBJ whole genome shotgun (WGS) entry which is preliminary data.</text>
</comment>
<feature type="non-terminal residue" evidence="3">
    <location>
        <position position="1"/>
    </location>
</feature>
<dbReference type="Proteomes" id="UP000437017">
    <property type="component" value="Unassembled WGS sequence"/>
</dbReference>
<reference evidence="3 4" key="1">
    <citation type="journal article" date="2019" name="PLoS ONE">
        <title>Genomic analyses reveal an absence of contemporary introgressive admixture between fin whales and blue whales, despite known hybrids.</title>
        <authorList>
            <person name="Westbury M.V."/>
            <person name="Petersen B."/>
            <person name="Lorenzen E.D."/>
        </authorList>
    </citation>
    <scope>NUCLEOTIDE SEQUENCE [LARGE SCALE GENOMIC DNA]</scope>
    <source>
        <strain evidence="3">FinWhale-01</strain>
    </source>
</reference>
<feature type="non-terminal residue" evidence="3">
    <location>
        <position position="305"/>
    </location>
</feature>
<dbReference type="Gene3D" id="1.10.238.10">
    <property type="entry name" value="EF-hand"/>
    <property type="match status" value="1"/>
</dbReference>
<evidence type="ECO:0000313" key="4">
    <source>
        <dbReference type="Proteomes" id="UP000437017"/>
    </source>
</evidence>
<dbReference type="SUPFAM" id="SSF47473">
    <property type="entry name" value="EF-hand"/>
    <property type="match status" value="1"/>
</dbReference>
<feature type="compositionally biased region" description="Low complexity" evidence="2">
    <location>
        <begin position="200"/>
        <end position="212"/>
    </location>
</feature>
<gene>
    <name evidence="3" type="ORF">E2I00_017009</name>
</gene>
<dbReference type="InterPro" id="IPR050403">
    <property type="entry name" value="Myosin_RLC"/>
</dbReference>
<keyword evidence="1" id="KW-0677">Repeat</keyword>
<evidence type="ECO:0008006" key="5">
    <source>
        <dbReference type="Google" id="ProtNLM"/>
    </source>
</evidence>
<proteinExistence type="predicted"/>
<dbReference type="EMBL" id="SGJD01000134">
    <property type="protein sequence ID" value="KAB0406769.1"/>
    <property type="molecule type" value="Genomic_DNA"/>
</dbReference>
<dbReference type="OrthoDB" id="10471742at2759"/>
<name>A0A6A1QKM7_BALPH</name>
<evidence type="ECO:0000256" key="1">
    <source>
        <dbReference type="ARBA" id="ARBA00022737"/>
    </source>
</evidence>
<evidence type="ECO:0000256" key="2">
    <source>
        <dbReference type="SAM" id="MobiDB-lite"/>
    </source>
</evidence>
<sequence length="305" mass="31885">HHMEALFGVTASSGLPSAPRSEGPEARAKHLHQNLWESPGVSGQRPSSEPPTALPSPVGAPGQPPAPLLSSWPERVLGWNCRKDGQVGVTGAPSFSMRVVRVATLLSGGVSPAAVRVGRHPDVTGWGGLKVARNVAGICSGALSSPSPGRGCQVWAYPLLLSLFGALQVIRLRHKGGCGPLAATRLLQRETMASRKAGTRGKAAATKQAQRGSSNVNVPEEELDAMLQEGKGPINFTVFLTLFGEKLNGTDPEEAILSAFRLFDPSGKGVVNRDEPLRRAPTPQGPGEVSVTHCPHGLRAQLSGG</sequence>
<feature type="region of interest" description="Disordered" evidence="2">
    <location>
        <begin position="1"/>
        <end position="69"/>
    </location>
</feature>
<protein>
    <recommendedName>
        <fullName evidence="5">EF-hand domain-containing protein</fullName>
    </recommendedName>
</protein>
<dbReference type="InterPro" id="IPR011992">
    <property type="entry name" value="EF-hand-dom_pair"/>
</dbReference>
<dbReference type="AlphaFoldDB" id="A0A6A1QKM7"/>
<organism evidence="3 4">
    <name type="scientific">Balaenoptera physalus</name>
    <name type="common">Fin whale</name>
    <name type="synonym">Balaena physalus</name>
    <dbReference type="NCBI Taxonomy" id="9770"/>
    <lineage>
        <taxon>Eukaryota</taxon>
        <taxon>Metazoa</taxon>
        <taxon>Chordata</taxon>
        <taxon>Craniata</taxon>
        <taxon>Vertebrata</taxon>
        <taxon>Euteleostomi</taxon>
        <taxon>Mammalia</taxon>
        <taxon>Eutheria</taxon>
        <taxon>Laurasiatheria</taxon>
        <taxon>Artiodactyla</taxon>
        <taxon>Whippomorpha</taxon>
        <taxon>Cetacea</taxon>
        <taxon>Mysticeti</taxon>
        <taxon>Balaenopteridae</taxon>
        <taxon>Balaenoptera</taxon>
    </lineage>
</organism>